<name>I3Y5J4_THIV6</name>
<keyword evidence="1" id="KW-0488">Methylation</keyword>
<evidence type="ECO:0000313" key="5">
    <source>
        <dbReference type="Proteomes" id="UP000006062"/>
    </source>
</evidence>
<evidence type="ECO:0000256" key="1">
    <source>
        <dbReference type="ARBA" id="ARBA00022481"/>
    </source>
</evidence>
<dbReference type="HOGENOM" id="CLU_979376_0_0_6"/>
<evidence type="ECO:0000256" key="2">
    <source>
        <dbReference type="SAM" id="MobiDB-lite"/>
    </source>
</evidence>
<organism evidence="4 5">
    <name type="scientific">Thiocystis violascens (strain ATCC 17096 / DSM 198 / 6111)</name>
    <name type="common">Chromatium violascens</name>
    <dbReference type="NCBI Taxonomy" id="765911"/>
    <lineage>
        <taxon>Bacteria</taxon>
        <taxon>Pseudomonadati</taxon>
        <taxon>Pseudomonadota</taxon>
        <taxon>Gammaproteobacteria</taxon>
        <taxon>Chromatiales</taxon>
        <taxon>Chromatiaceae</taxon>
        <taxon>Thiocystis</taxon>
    </lineage>
</organism>
<accession>I3Y5J4</accession>
<keyword evidence="5" id="KW-1185">Reference proteome</keyword>
<sequence length="326" mass="35687">MIHAPLRHPPDTQRGMTLLELLVTVAILAAVAGIGALNLTGVIEDNKEQLARVEMQEIAKAIRQFKQDTGYYPKQGPFGLALTVGSTTYSGGVNESTIPDHASRTPAENAAWFYSPANFWQLFECPIITNPLPPPAPQWPVWLGCTGSEEQSWDASRGRGWRGPYLRRDSQSLVDLSDDLKTNGIGSPIEDGGTAKLVAEAIGIADPFGDTDPVKADPNFDVFHKFDDGSKYDRWLLDWRSTHNAYPREVAINKKINGYYLGRIGGPYFVFDLAETPAGLRPRLVSMGQNGRYGGVNGVDPCERGNSGDEGNDPDDDHDDIVLCLE</sequence>
<dbReference type="Pfam" id="PF07963">
    <property type="entry name" value="N_methyl"/>
    <property type="match status" value="1"/>
</dbReference>
<reference evidence="4 5" key="1">
    <citation type="submission" date="2012-06" db="EMBL/GenBank/DDBJ databases">
        <title>Complete sequence of Thiocystis violascens DSM 198.</title>
        <authorList>
            <consortium name="US DOE Joint Genome Institute"/>
            <person name="Lucas S."/>
            <person name="Han J."/>
            <person name="Lapidus A."/>
            <person name="Cheng J.-F."/>
            <person name="Goodwin L."/>
            <person name="Pitluck S."/>
            <person name="Peters L."/>
            <person name="Ovchinnikova G."/>
            <person name="Teshima H."/>
            <person name="Detter J.C."/>
            <person name="Han C."/>
            <person name="Tapia R."/>
            <person name="Land M."/>
            <person name="Hauser L."/>
            <person name="Kyrpides N."/>
            <person name="Ivanova N."/>
            <person name="Pagani I."/>
            <person name="Vogl K."/>
            <person name="Liu Z."/>
            <person name="Frigaard N.-U."/>
            <person name="Bryant D."/>
            <person name="Woyke T."/>
        </authorList>
    </citation>
    <scope>NUCLEOTIDE SEQUENCE [LARGE SCALE GENOMIC DNA]</scope>
    <source>
        <strain evidence="5">ATCC 17096 / DSM 198 / 6111</strain>
    </source>
</reference>
<keyword evidence="3" id="KW-1133">Transmembrane helix</keyword>
<dbReference type="Proteomes" id="UP000006062">
    <property type="component" value="Chromosome"/>
</dbReference>
<feature type="transmembrane region" description="Helical" evidence="3">
    <location>
        <begin position="21"/>
        <end position="43"/>
    </location>
</feature>
<dbReference type="InterPro" id="IPR045584">
    <property type="entry name" value="Pilin-like"/>
</dbReference>
<dbReference type="KEGG" id="tvi:Thivi_0190"/>
<dbReference type="SUPFAM" id="SSF54523">
    <property type="entry name" value="Pili subunits"/>
    <property type="match status" value="1"/>
</dbReference>
<dbReference type="NCBIfam" id="TIGR02532">
    <property type="entry name" value="IV_pilin_GFxxxE"/>
    <property type="match status" value="1"/>
</dbReference>
<dbReference type="GO" id="GO:0015628">
    <property type="term" value="P:protein secretion by the type II secretion system"/>
    <property type="evidence" value="ECO:0007669"/>
    <property type="project" value="InterPro"/>
</dbReference>
<dbReference type="Gene3D" id="3.30.700.10">
    <property type="entry name" value="Glycoprotein, Type 4 Pilin"/>
    <property type="match status" value="1"/>
</dbReference>
<evidence type="ECO:0000256" key="3">
    <source>
        <dbReference type="SAM" id="Phobius"/>
    </source>
</evidence>
<evidence type="ECO:0000313" key="4">
    <source>
        <dbReference type="EMBL" id="AFL72262.1"/>
    </source>
</evidence>
<protein>
    <submittedName>
        <fullName evidence="4">Prepilin-type N-terminal cleavage/methylation domain-containing protein</fullName>
    </submittedName>
</protein>
<keyword evidence="3" id="KW-0812">Transmembrane</keyword>
<proteinExistence type="predicted"/>
<dbReference type="eggNOG" id="COG4968">
    <property type="taxonomic scope" value="Bacteria"/>
</dbReference>
<dbReference type="AlphaFoldDB" id="I3Y5J4"/>
<keyword evidence="3" id="KW-0472">Membrane</keyword>
<dbReference type="RefSeq" id="WP_014776770.1">
    <property type="nucleotide sequence ID" value="NC_018012.1"/>
</dbReference>
<dbReference type="STRING" id="765911.Thivi_0190"/>
<dbReference type="GO" id="GO:0015627">
    <property type="term" value="C:type II protein secretion system complex"/>
    <property type="evidence" value="ECO:0007669"/>
    <property type="project" value="InterPro"/>
</dbReference>
<dbReference type="EMBL" id="CP003154">
    <property type="protein sequence ID" value="AFL72262.1"/>
    <property type="molecule type" value="Genomic_DNA"/>
</dbReference>
<dbReference type="InterPro" id="IPR000983">
    <property type="entry name" value="Bac_GSPG_pilin"/>
</dbReference>
<dbReference type="PRINTS" id="PR00813">
    <property type="entry name" value="BCTERIALGSPG"/>
</dbReference>
<dbReference type="InterPro" id="IPR012902">
    <property type="entry name" value="N_methyl_site"/>
</dbReference>
<gene>
    <name evidence="4" type="ordered locus">Thivi_0190</name>
</gene>
<feature type="region of interest" description="Disordered" evidence="2">
    <location>
        <begin position="296"/>
        <end position="318"/>
    </location>
</feature>